<dbReference type="OrthoDB" id="10400144at2759"/>
<comment type="caution">
    <text evidence="4">The sequence shown here is derived from an EMBL/GenBank/DDBJ whole genome shotgun (WGS) entry which is preliminary data.</text>
</comment>
<dbReference type="GO" id="GO:0005634">
    <property type="term" value="C:nucleus"/>
    <property type="evidence" value="ECO:0007669"/>
    <property type="project" value="TreeGrafter"/>
</dbReference>
<dbReference type="GO" id="GO:0017025">
    <property type="term" value="F:TBP-class protein binding"/>
    <property type="evidence" value="ECO:0007669"/>
    <property type="project" value="TreeGrafter"/>
</dbReference>
<evidence type="ECO:0000256" key="2">
    <source>
        <dbReference type="ARBA" id="ARBA00023163"/>
    </source>
</evidence>
<gene>
    <name evidence="4" type="ORF">LY90DRAFT_667525</name>
</gene>
<dbReference type="GO" id="GO:0070897">
    <property type="term" value="P:transcription preinitiation complex assembly"/>
    <property type="evidence" value="ECO:0007669"/>
    <property type="project" value="InterPro"/>
</dbReference>
<dbReference type="AlphaFoldDB" id="A0A1Y2ECD1"/>
<feature type="compositionally biased region" description="Basic and acidic residues" evidence="3">
    <location>
        <begin position="549"/>
        <end position="561"/>
    </location>
</feature>
<evidence type="ECO:0008006" key="6">
    <source>
        <dbReference type="Google" id="ProtNLM"/>
    </source>
</evidence>
<keyword evidence="1" id="KW-0805">Transcription regulation</keyword>
<evidence type="ECO:0000256" key="1">
    <source>
        <dbReference type="ARBA" id="ARBA00023015"/>
    </source>
</evidence>
<protein>
    <recommendedName>
        <fullName evidence="6">TFIIB-type domain-containing protein</fullName>
    </recommendedName>
</protein>
<keyword evidence="5" id="KW-1185">Reference proteome</keyword>
<organism evidence="4 5">
    <name type="scientific">Neocallimastix californiae</name>
    <dbReference type="NCBI Taxonomy" id="1754190"/>
    <lineage>
        <taxon>Eukaryota</taxon>
        <taxon>Fungi</taxon>
        <taxon>Fungi incertae sedis</taxon>
        <taxon>Chytridiomycota</taxon>
        <taxon>Chytridiomycota incertae sedis</taxon>
        <taxon>Neocallimastigomycetes</taxon>
        <taxon>Neocallimastigales</taxon>
        <taxon>Neocallimastigaceae</taxon>
        <taxon>Neocallimastix</taxon>
    </lineage>
</organism>
<accession>A0A1Y2ECD1</accession>
<keyword evidence="2" id="KW-0804">Transcription</keyword>
<dbReference type="STRING" id="1754190.A0A1Y2ECD1"/>
<dbReference type="PANTHER" id="PTHR11618:SF13">
    <property type="entry name" value="TRANSCRIPTION INITIATION FACTOR IIB"/>
    <property type="match status" value="1"/>
</dbReference>
<dbReference type="Proteomes" id="UP000193920">
    <property type="component" value="Unassembled WGS sequence"/>
</dbReference>
<name>A0A1Y2ECD1_9FUNG</name>
<dbReference type="Gene3D" id="1.10.472.170">
    <property type="match status" value="1"/>
</dbReference>
<feature type="region of interest" description="Disordered" evidence="3">
    <location>
        <begin position="539"/>
        <end position="573"/>
    </location>
</feature>
<dbReference type="EMBL" id="MCOG01000045">
    <property type="protein sequence ID" value="ORY69221.1"/>
    <property type="molecule type" value="Genomic_DNA"/>
</dbReference>
<reference evidence="4 5" key="1">
    <citation type="submission" date="2016-08" db="EMBL/GenBank/DDBJ databases">
        <title>A Parts List for Fungal Cellulosomes Revealed by Comparative Genomics.</title>
        <authorList>
            <consortium name="DOE Joint Genome Institute"/>
            <person name="Haitjema C.H."/>
            <person name="Gilmore S.P."/>
            <person name="Henske J.K."/>
            <person name="Solomon K.V."/>
            <person name="De Groot R."/>
            <person name="Kuo A."/>
            <person name="Mondo S.J."/>
            <person name="Salamov A.A."/>
            <person name="Labutti K."/>
            <person name="Zhao Z."/>
            <person name="Chiniquy J."/>
            <person name="Barry K."/>
            <person name="Brewer H.M."/>
            <person name="Purvine S.O."/>
            <person name="Wright A.T."/>
            <person name="Boxma B."/>
            <person name="Van Alen T."/>
            <person name="Hackstein J.H."/>
            <person name="Baker S.E."/>
            <person name="Grigoriev I.V."/>
            <person name="O'Malley M.A."/>
        </authorList>
    </citation>
    <scope>NUCLEOTIDE SEQUENCE [LARGE SCALE GENOMIC DNA]</scope>
    <source>
        <strain evidence="4 5">G1</strain>
    </source>
</reference>
<sequence length="756" mass="87821">MKCTYCHLDNTIVFDDNIGYVCSECGTILDESLNQLSLIDTELPYKDNNDFGFYVKSGENLVTSLVGSVGSDSKVYYIRRKKKEIFETIDKILDHFSLLQYRQHSRECFNRCINNPEIKRKGLSHKGQIIAACAVIITLREFHIPVNFKEIADIVHTDIKHLGHFFLNVMKCMNFQPQENNKSLELYLPKIIDIFITKLIPNTYLVKIDIEKQKNILHKEALILSKLCTELGLQEGRNRVPLAIAIVRVTVEGFIKKILNEKSLKTLEKLTDQSLNTIEKRYKEVTNVLVECAKCIGVFSQIRLKTLPKYYSSIMDYSDDFEFYLKQSSIYTNHFKDNNDKLLDQNIGVDKEKGKSLEISFSNDGVSENESQQMEKLEKAQIQLDKEKLPTLASLLIKMPPSSAKSYLRQLKRKKKLEQVKLITLKLKQCFIAKTIKNHKNVDLDSYFLYYLIEFLLFFKEVQQKLKLSIIYKIKHEKEQQVHLLNTKKIEEKNEFLKINQDICNKISDNESNQSNSNKNDNKDIQNTSKFKSLNKEALSTQSSCNNKRKIESISDVDKTPNNKKSHINNDNLNHSITNSNDEFVFFTIPFIYIQGKNEKINIKENIKDSKEMIYIILKSPNKVLNFVEQINCSLYNILILYISGLFSDQEIAEMKIKKQQIILGKLKEIVITNLKDTLKSKEFLPKFHVMSILSKPFVFKTTSNSSLELSSIYTENENDQFNESEMIEDEDLINDDELNSYILKKGSQELILYDF</sequence>
<evidence type="ECO:0000256" key="3">
    <source>
        <dbReference type="SAM" id="MobiDB-lite"/>
    </source>
</evidence>
<dbReference type="GO" id="GO:0097550">
    <property type="term" value="C:transcription preinitiation complex"/>
    <property type="evidence" value="ECO:0007669"/>
    <property type="project" value="TreeGrafter"/>
</dbReference>
<proteinExistence type="predicted"/>
<dbReference type="PANTHER" id="PTHR11618">
    <property type="entry name" value="TRANSCRIPTION INITIATION FACTOR IIB-RELATED"/>
    <property type="match status" value="1"/>
</dbReference>
<evidence type="ECO:0000313" key="4">
    <source>
        <dbReference type="EMBL" id="ORY69221.1"/>
    </source>
</evidence>
<dbReference type="InterPro" id="IPR000812">
    <property type="entry name" value="TFIIB"/>
</dbReference>
<evidence type="ECO:0000313" key="5">
    <source>
        <dbReference type="Proteomes" id="UP000193920"/>
    </source>
</evidence>